<name>A0AB38R4S3_PARTM</name>
<evidence type="ECO:0000313" key="1">
    <source>
        <dbReference type="EMBL" id="UOE78391.1"/>
    </source>
</evidence>
<dbReference type="Gene3D" id="1.10.10.10">
    <property type="entry name" value="Winged helix-like DNA-binding domain superfamily/Winged helix DNA-binding domain"/>
    <property type="match status" value="1"/>
</dbReference>
<proteinExistence type="predicted"/>
<sequence>MINIPLEEIANNLNDVSWDILNILRNEPVNFIELKSRLSLGQEKVYKELARLEGACLIHFKKDPKDQRSNIYYLTNYGKSVFKYKK</sequence>
<geneLocation type="plasmid" evidence="1 2">
    <name>unnamed2</name>
</geneLocation>
<accession>A0AB38R4S3</accession>
<reference evidence="1" key="1">
    <citation type="submission" date="2020-10" db="EMBL/GenBank/DDBJ databases">
        <authorList>
            <person name="Delgado J.A."/>
            <person name="Gonzalez J.M."/>
        </authorList>
    </citation>
    <scope>NUCLEOTIDE SEQUENCE</scope>
    <source>
        <strain evidence="1">23.6</strain>
        <plasmid evidence="1">unnamed2</plasmid>
    </source>
</reference>
<keyword evidence="1" id="KW-0614">Plasmid</keyword>
<protein>
    <submittedName>
        <fullName evidence="1">Uncharacterized protein</fullName>
    </submittedName>
</protein>
<dbReference type="RefSeq" id="WP_248295981.1">
    <property type="nucleotide sequence ID" value="NZ_CP063416.1"/>
</dbReference>
<dbReference type="InterPro" id="IPR036388">
    <property type="entry name" value="WH-like_DNA-bd_sf"/>
</dbReference>
<dbReference type="AlphaFoldDB" id="A0AB38R4S3"/>
<dbReference type="InterPro" id="IPR036390">
    <property type="entry name" value="WH_DNA-bd_sf"/>
</dbReference>
<dbReference type="Proteomes" id="UP001058458">
    <property type="component" value="Plasmid unnamed2"/>
</dbReference>
<dbReference type="EMBL" id="CP063416">
    <property type="protein sequence ID" value="UOE78391.1"/>
    <property type="molecule type" value="Genomic_DNA"/>
</dbReference>
<gene>
    <name evidence="1" type="ORF">IMI45_20355</name>
</gene>
<organism evidence="1 2">
    <name type="scientific">Parageobacillus thermoglucosidasius</name>
    <name type="common">Geobacillus thermoglucosidasius</name>
    <dbReference type="NCBI Taxonomy" id="1426"/>
    <lineage>
        <taxon>Bacteria</taxon>
        <taxon>Bacillati</taxon>
        <taxon>Bacillota</taxon>
        <taxon>Bacilli</taxon>
        <taxon>Bacillales</taxon>
        <taxon>Anoxybacillaceae</taxon>
        <taxon>Parageobacillus</taxon>
    </lineage>
</organism>
<evidence type="ECO:0000313" key="2">
    <source>
        <dbReference type="Proteomes" id="UP001058458"/>
    </source>
</evidence>
<dbReference type="SUPFAM" id="SSF46785">
    <property type="entry name" value="Winged helix' DNA-binding domain"/>
    <property type="match status" value="1"/>
</dbReference>